<gene>
    <name evidence="1" type="ORF">GTCCBUS3UF5_37130</name>
</gene>
<evidence type="ECO:0000313" key="1">
    <source>
        <dbReference type="EMBL" id="AEV21013.1"/>
    </source>
</evidence>
<reference evidence="1 2" key="1">
    <citation type="submission" date="2011-11" db="EMBL/GenBank/DDBJ databases">
        <title>Complete genome sequence of thermophilic Geobacillus thermoleovorans CCB_US3_UF5.</title>
        <authorList>
            <person name="Muhd Sakaff M.K.L."/>
            <person name="Abdul Rahman A.Y."/>
            <person name="Saito J.A."/>
            <person name="Hou S."/>
            <person name="Alam M."/>
        </authorList>
    </citation>
    <scope>NUCLEOTIDE SEQUENCE [LARGE SCALE GENOMIC DNA]</scope>
    <source>
        <strain evidence="1 2">CCB_US3_UF5</strain>
    </source>
</reference>
<accession>A0ABM5MN77</accession>
<sequence length="38" mass="4622">MSFDLTKEILEEKEWTKNQILSRQEKLVKKAMEIWGIQ</sequence>
<dbReference type="EMBL" id="CP003125">
    <property type="protein sequence ID" value="AEV21013.1"/>
    <property type="molecule type" value="Genomic_DNA"/>
</dbReference>
<evidence type="ECO:0000313" key="2">
    <source>
        <dbReference type="Proteomes" id="UP000005636"/>
    </source>
</evidence>
<dbReference type="Proteomes" id="UP000005636">
    <property type="component" value="Chromosome"/>
</dbReference>
<proteinExistence type="predicted"/>
<name>A0ABM5MN77_GEOTH</name>
<protein>
    <submittedName>
        <fullName evidence="1">Uncharacterized protein</fullName>
    </submittedName>
</protein>
<keyword evidence="2" id="KW-1185">Reference proteome</keyword>
<organism evidence="1 2">
    <name type="scientific">Geobacillus thermoleovorans CCB_US3_UF5</name>
    <dbReference type="NCBI Taxonomy" id="1111068"/>
    <lineage>
        <taxon>Bacteria</taxon>
        <taxon>Bacillati</taxon>
        <taxon>Bacillota</taxon>
        <taxon>Bacilli</taxon>
        <taxon>Bacillales</taxon>
        <taxon>Anoxybacillaceae</taxon>
        <taxon>Geobacillus</taxon>
        <taxon>Geobacillus thermoleovorans group</taxon>
    </lineage>
</organism>